<dbReference type="PANTHER" id="PTHR40269">
    <property type="entry name" value="OUTER MEMBRANE PROTEIN-RELATED"/>
    <property type="match status" value="1"/>
</dbReference>
<dbReference type="Pfam" id="PF11737">
    <property type="entry name" value="DUF3300"/>
    <property type="match status" value="1"/>
</dbReference>
<proteinExistence type="predicted"/>
<dbReference type="PANTHER" id="PTHR40269:SF1">
    <property type="entry name" value="OUTER MEMBRANE PROTEIN"/>
    <property type="match status" value="1"/>
</dbReference>
<evidence type="ECO:0000313" key="2">
    <source>
        <dbReference type="EMBL" id="SFC16141.1"/>
    </source>
</evidence>
<feature type="region of interest" description="Disordered" evidence="1">
    <location>
        <begin position="336"/>
        <end position="378"/>
    </location>
</feature>
<dbReference type="RefSeq" id="WP_091981099.1">
    <property type="nucleotide sequence ID" value="NZ_FOLO01000005.1"/>
</dbReference>
<organism evidence="2 3">
    <name type="scientific">Pseudoalteromonas denitrificans DSM 6059</name>
    <dbReference type="NCBI Taxonomy" id="1123010"/>
    <lineage>
        <taxon>Bacteria</taxon>
        <taxon>Pseudomonadati</taxon>
        <taxon>Pseudomonadota</taxon>
        <taxon>Gammaproteobacteria</taxon>
        <taxon>Alteromonadales</taxon>
        <taxon>Pseudoalteromonadaceae</taxon>
        <taxon>Pseudoalteromonas</taxon>
    </lineage>
</organism>
<sequence>MKNIINKFTFIILISFFSISIYAQQENEKLQFSKAQLAQMLAPIALYPDSLLTHILIASTYPLEIVQAHRWQIQSETPRTPVESKDWDPSVMALLPFPKIMEKLSTDLQWTQTLGDAFLQDEGKVLTSIQSLRHKAKLAGSLSEMENLKISEESDNIVIKTIEREVVYVPYYDTRIVYGNWHWSHYPPVYWRHHSGNHYHHNVISWYPRVHISFNTFFSTFHWHNRHVIIRQNNPNNHHNVIISKPRRWYHNPKHRHNVAYRSVNVKQKYISNRNNISHTQHISVNKNHNSVHRNITQPKVYQVRNNSNKYKNTSQNKKAIIVKTSRSQKVKVINKQHKNQYNKPNTSYKHKTQSVRSNNRNAGTNTQKGRHAKISRH</sequence>
<dbReference type="Proteomes" id="UP000198862">
    <property type="component" value="Unassembled WGS sequence"/>
</dbReference>
<dbReference type="STRING" id="1123010.SAMN02745724_01062"/>
<evidence type="ECO:0008006" key="4">
    <source>
        <dbReference type="Google" id="ProtNLM"/>
    </source>
</evidence>
<name>A0A1I1GX79_9GAMM</name>
<dbReference type="EMBL" id="FOLO01000005">
    <property type="protein sequence ID" value="SFC16141.1"/>
    <property type="molecule type" value="Genomic_DNA"/>
</dbReference>
<feature type="compositionally biased region" description="Basic residues" evidence="1">
    <location>
        <begin position="369"/>
        <end position="378"/>
    </location>
</feature>
<gene>
    <name evidence="2" type="ORF">SAMN02745724_01062</name>
</gene>
<evidence type="ECO:0000313" key="3">
    <source>
        <dbReference type="Proteomes" id="UP000198862"/>
    </source>
</evidence>
<feature type="compositionally biased region" description="Polar residues" evidence="1">
    <location>
        <begin position="355"/>
        <end position="368"/>
    </location>
</feature>
<dbReference type="InterPro" id="IPR021728">
    <property type="entry name" value="DUF3300"/>
</dbReference>
<dbReference type="OrthoDB" id="197257at2"/>
<accession>A0A1I1GX79</accession>
<protein>
    <recommendedName>
        <fullName evidence="4">DUF3300 domain-containing protein</fullName>
    </recommendedName>
</protein>
<reference evidence="2 3" key="1">
    <citation type="submission" date="2016-10" db="EMBL/GenBank/DDBJ databases">
        <authorList>
            <person name="de Groot N.N."/>
        </authorList>
    </citation>
    <scope>NUCLEOTIDE SEQUENCE [LARGE SCALE GENOMIC DNA]</scope>
    <source>
        <strain evidence="2 3">DSM 6059</strain>
    </source>
</reference>
<evidence type="ECO:0000256" key="1">
    <source>
        <dbReference type="SAM" id="MobiDB-lite"/>
    </source>
</evidence>
<keyword evidence="3" id="KW-1185">Reference proteome</keyword>
<dbReference type="AlphaFoldDB" id="A0A1I1GX79"/>